<evidence type="ECO:0000256" key="10">
    <source>
        <dbReference type="ARBA" id="ARBA00023077"/>
    </source>
</evidence>
<dbReference type="SUPFAM" id="SSF56935">
    <property type="entry name" value="Porins"/>
    <property type="match status" value="1"/>
</dbReference>
<dbReference type="Gene3D" id="2.170.130.10">
    <property type="entry name" value="TonB-dependent receptor, plug domain"/>
    <property type="match status" value="1"/>
</dbReference>
<keyword evidence="10 15" id="KW-0798">TonB box</keyword>
<sequence length="716" mass="78475">MRPTPAEPRSHAGRVIACLYATQFLLLAGASAQVNPATANEGSSLQASVPSAATSDPEELAPVVVTANNPTFMPPAATVGVLGERDILDVPFSISRIDREMLDTRQVRDIGDIFKYEASSYEATSSDTFIPIINIRGFESNNYLIDGLTGPAITQTFMIDSANIFKGPSSAFFGAGATFTGFSGAIDLLPKRAPQGEEVIRRMTIGWQTQNHWLGNLDLGERLGKENQFGYRLNFGGNYGERATDNYEPEEYYIGLSLDWRVTDAVTLTADLGHIRESKNGYRDGVLLTPGVKLPAPPDLSQSTAQLWSRYDRDTDYAYLRADIELSSDWTLELDGGYARMQDPYRSSFIFITAPNGDGDAIGGTTRFVDPYETWAARVLLSGKFDTGPLSHQMSLSYNFNRQTAIGEYFPYPTTSTNLYSPVQIPVPSTASATSRFGPNFTSHVTQVTDFIEIHPMLTVMGGMAHVHFKDGNSGFDDGAFTPLGGIIFKPWDNTSFYVGYSEGLEQGAIAPVGTTNQNQSLPPRENNQFEFGIKHRAGGMDFTLAAFELNQALQYVDSSNTFVQDGDQTHRGVEFSAGGNLSRDLSLIVTVAYFDTELGANNPSVEGNEAVGVPEWSVRAFAEYRLTDWVPGLAFNAGMIYADKAQIFADNSQQIPSWCVFDVGMSYDLKPTWNVPALLRFSIDNIGGKNYWAGGSYTIAHGEPRTFKVSLQYDF</sequence>
<evidence type="ECO:0000256" key="11">
    <source>
        <dbReference type="ARBA" id="ARBA00023136"/>
    </source>
</evidence>
<accession>A0A5R8KDZ3</accession>
<evidence type="ECO:0000256" key="7">
    <source>
        <dbReference type="ARBA" id="ARBA00022729"/>
    </source>
</evidence>
<evidence type="ECO:0000256" key="1">
    <source>
        <dbReference type="ARBA" id="ARBA00004571"/>
    </source>
</evidence>
<organism evidence="18 19">
    <name type="scientific">Phragmitibacter flavus</name>
    <dbReference type="NCBI Taxonomy" id="2576071"/>
    <lineage>
        <taxon>Bacteria</taxon>
        <taxon>Pseudomonadati</taxon>
        <taxon>Verrucomicrobiota</taxon>
        <taxon>Verrucomicrobiia</taxon>
        <taxon>Verrucomicrobiales</taxon>
        <taxon>Verrucomicrobiaceae</taxon>
        <taxon>Phragmitibacter</taxon>
    </lineage>
</organism>
<keyword evidence="6 14" id="KW-0812">Transmembrane</keyword>
<dbReference type="InterPro" id="IPR037066">
    <property type="entry name" value="Plug_dom_sf"/>
</dbReference>
<evidence type="ECO:0000256" key="12">
    <source>
        <dbReference type="ARBA" id="ARBA00023170"/>
    </source>
</evidence>
<dbReference type="GO" id="GO:0038023">
    <property type="term" value="F:signaling receptor activity"/>
    <property type="evidence" value="ECO:0007669"/>
    <property type="project" value="InterPro"/>
</dbReference>
<dbReference type="PANTHER" id="PTHR32552">
    <property type="entry name" value="FERRICHROME IRON RECEPTOR-RELATED"/>
    <property type="match status" value="1"/>
</dbReference>
<evidence type="ECO:0000259" key="16">
    <source>
        <dbReference type="Pfam" id="PF00593"/>
    </source>
</evidence>
<keyword evidence="9" id="KW-0406">Ion transport</keyword>
<feature type="domain" description="TonB-dependent receptor plug" evidence="17">
    <location>
        <begin position="87"/>
        <end position="178"/>
    </location>
</feature>
<dbReference type="PROSITE" id="PS01156">
    <property type="entry name" value="TONB_DEPENDENT_REC_2"/>
    <property type="match status" value="1"/>
</dbReference>
<dbReference type="InterPro" id="IPR039426">
    <property type="entry name" value="TonB-dep_rcpt-like"/>
</dbReference>
<dbReference type="AlphaFoldDB" id="A0A5R8KDZ3"/>
<keyword evidence="5" id="KW-0410">Iron transport</keyword>
<evidence type="ECO:0000256" key="15">
    <source>
        <dbReference type="RuleBase" id="RU003357"/>
    </source>
</evidence>
<feature type="domain" description="TonB-dependent receptor-like beta-barrel" evidence="16">
    <location>
        <begin position="284"/>
        <end position="687"/>
    </location>
</feature>
<keyword evidence="11 14" id="KW-0472">Membrane</keyword>
<proteinExistence type="inferred from homology"/>
<evidence type="ECO:0000256" key="6">
    <source>
        <dbReference type="ARBA" id="ARBA00022692"/>
    </source>
</evidence>
<keyword evidence="13 14" id="KW-0998">Cell outer membrane</keyword>
<evidence type="ECO:0000256" key="3">
    <source>
        <dbReference type="ARBA" id="ARBA00022448"/>
    </source>
</evidence>
<keyword evidence="19" id="KW-1185">Reference proteome</keyword>
<dbReference type="EMBL" id="VAUV01000008">
    <property type="protein sequence ID" value="TLD70510.1"/>
    <property type="molecule type" value="Genomic_DNA"/>
</dbReference>
<evidence type="ECO:0000313" key="19">
    <source>
        <dbReference type="Proteomes" id="UP000306196"/>
    </source>
</evidence>
<dbReference type="RefSeq" id="WP_138086566.1">
    <property type="nucleotide sequence ID" value="NZ_VAUV01000008.1"/>
</dbReference>
<evidence type="ECO:0000256" key="5">
    <source>
        <dbReference type="ARBA" id="ARBA00022496"/>
    </source>
</evidence>
<evidence type="ECO:0000259" key="17">
    <source>
        <dbReference type="Pfam" id="PF07715"/>
    </source>
</evidence>
<dbReference type="InterPro" id="IPR012910">
    <property type="entry name" value="Plug_dom"/>
</dbReference>
<dbReference type="GO" id="GO:0009279">
    <property type="term" value="C:cell outer membrane"/>
    <property type="evidence" value="ECO:0007669"/>
    <property type="project" value="UniProtKB-SubCell"/>
</dbReference>
<comment type="similarity">
    <text evidence="2 14 15">Belongs to the TonB-dependent receptor family.</text>
</comment>
<name>A0A5R8KDZ3_9BACT</name>
<keyword evidence="8" id="KW-0408">Iron</keyword>
<keyword evidence="3 14" id="KW-0813">Transport</keyword>
<evidence type="ECO:0000256" key="13">
    <source>
        <dbReference type="ARBA" id="ARBA00023237"/>
    </source>
</evidence>
<comment type="subcellular location">
    <subcellularLocation>
        <location evidence="1 14">Cell outer membrane</location>
        <topology evidence="1 14">Multi-pass membrane protein</topology>
    </subcellularLocation>
</comment>
<evidence type="ECO:0000256" key="4">
    <source>
        <dbReference type="ARBA" id="ARBA00022452"/>
    </source>
</evidence>
<dbReference type="PROSITE" id="PS52016">
    <property type="entry name" value="TONB_DEPENDENT_REC_3"/>
    <property type="match status" value="1"/>
</dbReference>
<dbReference type="Pfam" id="PF00593">
    <property type="entry name" value="TonB_dep_Rec_b-barrel"/>
    <property type="match status" value="1"/>
</dbReference>
<keyword evidence="7" id="KW-0732">Signal</keyword>
<dbReference type="InterPro" id="IPR010917">
    <property type="entry name" value="TonB_rcpt_CS"/>
</dbReference>
<dbReference type="InterPro" id="IPR010105">
    <property type="entry name" value="TonB_sidphr_rcpt"/>
</dbReference>
<evidence type="ECO:0000256" key="2">
    <source>
        <dbReference type="ARBA" id="ARBA00009810"/>
    </source>
</evidence>
<dbReference type="OrthoDB" id="9760333at2"/>
<dbReference type="CDD" id="cd01347">
    <property type="entry name" value="ligand_gated_channel"/>
    <property type="match status" value="1"/>
</dbReference>
<dbReference type="Pfam" id="PF07715">
    <property type="entry name" value="Plug"/>
    <property type="match status" value="1"/>
</dbReference>
<protein>
    <submittedName>
        <fullName evidence="18">TonB-dependent siderophore receptor</fullName>
    </submittedName>
</protein>
<dbReference type="Proteomes" id="UP000306196">
    <property type="component" value="Unassembled WGS sequence"/>
</dbReference>
<comment type="caution">
    <text evidence="18">The sequence shown here is derived from an EMBL/GenBank/DDBJ whole genome shotgun (WGS) entry which is preliminary data.</text>
</comment>
<evidence type="ECO:0000313" key="18">
    <source>
        <dbReference type="EMBL" id="TLD70510.1"/>
    </source>
</evidence>
<dbReference type="Gene3D" id="2.40.170.20">
    <property type="entry name" value="TonB-dependent receptor, beta-barrel domain"/>
    <property type="match status" value="1"/>
</dbReference>
<keyword evidence="4 14" id="KW-1134">Transmembrane beta strand</keyword>
<evidence type="ECO:0000256" key="8">
    <source>
        <dbReference type="ARBA" id="ARBA00023004"/>
    </source>
</evidence>
<gene>
    <name evidence="18" type="ORF">FEM03_12355</name>
</gene>
<keyword evidence="12 18" id="KW-0675">Receptor</keyword>
<dbReference type="InterPro" id="IPR036942">
    <property type="entry name" value="Beta-barrel_TonB_sf"/>
</dbReference>
<dbReference type="GO" id="GO:0015891">
    <property type="term" value="P:siderophore transport"/>
    <property type="evidence" value="ECO:0007669"/>
    <property type="project" value="InterPro"/>
</dbReference>
<dbReference type="InterPro" id="IPR000531">
    <property type="entry name" value="Beta-barrel_TonB"/>
</dbReference>
<evidence type="ECO:0000256" key="14">
    <source>
        <dbReference type="PROSITE-ProRule" id="PRU01360"/>
    </source>
</evidence>
<reference evidence="18 19" key="1">
    <citation type="submission" date="2019-05" db="EMBL/GenBank/DDBJ databases">
        <title>Verrucobacter flavum gen. nov., sp. nov. a new member of the family Verrucomicrobiaceae.</title>
        <authorList>
            <person name="Szuroczki S."/>
            <person name="Abbaszade G."/>
            <person name="Szabo A."/>
            <person name="Felfoldi T."/>
            <person name="Schumann P."/>
            <person name="Boka K."/>
            <person name="Keki Z."/>
            <person name="Toumi M."/>
            <person name="Toth E."/>
        </authorList>
    </citation>
    <scope>NUCLEOTIDE SEQUENCE [LARGE SCALE GENOMIC DNA]</scope>
    <source>
        <strain evidence="18 19">MG-N-17</strain>
    </source>
</reference>
<dbReference type="PANTHER" id="PTHR32552:SF82">
    <property type="entry name" value="FCUA PROTEIN"/>
    <property type="match status" value="1"/>
</dbReference>
<dbReference type="NCBIfam" id="TIGR01783">
    <property type="entry name" value="TonB-siderophor"/>
    <property type="match status" value="1"/>
</dbReference>
<dbReference type="GO" id="GO:0015344">
    <property type="term" value="F:siderophore uptake transmembrane transporter activity"/>
    <property type="evidence" value="ECO:0007669"/>
    <property type="project" value="TreeGrafter"/>
</dbReference>
<evidence type="ECO:0000256" key="9">
    <source>
        <dbReference type="ARBA" id="ARBA00023065"/>
    </source>
</evidence>